<feature type="transmembrane region" description="Helical" evidence="10">
    <location>
        <begin position="414"/>
        <end position="436"/>
    </location>
</feature>
<dbReference type="GO" id="GO:0034204">
    <property type="term" value="P:lipid translocation"/>
    <property type="evidence" value="ECO:0007669"/>
    <property type="project" value="TreeGrafter"/>
</dbReference>
<comment type="pathway">
    <text evidence="10">Cell wall biogenesis; peptidoglycan biosynthesis.</text>
</comment>
<feature type="transmembrane region" description="Helical" evidence="10">
    <location>
        <begin position="191"/>
        <end position="215"/>
    </location>
</feature>
<dbReference type="PRINTS" id="PR01806">
    <property type="entry name" value="VIRFACTRMVIN"/>
</dbReference>
<keyword evidence="3 10" id="KW-0812">Transmembrane</keyword>
<keyword evidence="5 10" id="KW-0573">Peptidoglycan synthesis</keyword>
<name>A0A2U2J4V6_9SPHN</name>
<comment type="caution">
    <text evidence="12">The sequence shown here is derived from an EMBL/GenBank/DDBJ whole genome shotgun (WGS) entry which is preliminary data.</text>
</comment>
<evidence type="ECO:0000256" key="9">
    <source>
        <dbReference type="ARBA" id="ARBA00061532"/>
    </source>
</evidence>
<dbReference type="InterPro" id="IPR004268">
    <property type="entry name" value="MurJ"/>
</dbReference>
<dbReference type="Pfam" id="PF03023">
    <property type="entry name" value="MurJ"/>
    <property type="match status" value="1"/>
</dbReference>
<comment type="function">
    <text evidence="8 10 11">Involved in peptidoglycan biosynthesis. Transports lipid-linked peptidoglycan precursors from the inner to the outer leaflet of the cytoplasmic membrane.</text>
</comment>
<feature type="transmembrane region" description="Helical" evidence="10">
    <location>
        <begin position="162"/>
        <end position="179"/>
    </location>
</feature>
<organism evidence="12 13">
    <name type="scientific">Allosphingosinicella humi</name>
    <dbReference type="NCBI Taxonomy" id="2068657"/>
    <lineage>
        <taxon>Bacteria</taxon>
        <taxon>Pseudomonadati</taxon>
        <taxon>Pseudomonadota</taxon>
        <taxon>Alphaproteobacteria</taxon>
        <taxon>Sphingomonadales</taxon>
        <taxon>Sphingomonadaceae</taxon>
        <taxon>Allosphingosinicella</taxon>
    </lineage>
</organism>
<evidence type="ECO:0000256" key="4">
    <source>
        <dbReference type="ARBA" id="ARBA00022960"/>
    </source>
</evidence>
<evidence type="ECO:0000256" key="11">
    <source>
        <dbReference type="PIRNR" id="PIRNR002869"/>
    </source>
</evidence>
<dbReference type="GO" id="GO:0015648">
    <property type="term" value="F:lipid-linked peptidoglycan transporter activity"/>
    <property type="evidence" value="ECO:0007669"/>
    <property type="project" value="UniProtKB-UniRule"/>
</dbReference>
<keyword evidence="10 11" id="KW-0961">Cell wall biogenesis/degradation</keyword>
<feature type="transmembrane region" description="Helical" evidence="10">
    <location>
        <begin position="135"/>
        <end position="155"/>
    </location>
</feature>
<reference evidence="12 13" key="1">
    <citation type="submission" date="2018-05" db="EMBL/GenBank/DDBJ databases">
        <title>Genome of Sphingosinicella humi QZX222.</title>
        <authorList>
            <person name="Qiao Z."/>
            <person name="Wang G."/>
        </authorList>
    </citation>
    <scope>NUCLEOTIDE SEQUENCE [LARGE SCALE GENOMIC DNA]</scope>
    <source>
        <strain evidence="12 13">QZX222</strain>
    </source>
</reference>
<feature type="transmembrane region" description="Helical" evidence="10">
    <location>
        <begin position="320"/>
        <end position="344"/>
    </location>
</feature>
<keyword evidence="13" id="KW-1185">Reference proteome</keyword>
<evidence type="ECO:0000256" key="5">
    <source>
        <dbReference type="ARBA" id="ARBA00022984"/>
    </source>
</evidence>
<keyword evidence="7 10" id="KW-0472">Membrane</keyword>
<dbReference type="PANTHER" id="PTHR47019:SF1">
    <property type="entry name" value="LIPID II FLIPPASE MURJ"/>
    <property type="match status" value="1"/>
</dbReference>
<dbReference type="UniPathway" id="UPA00219"/>
<dbReference type="CDD" id="cd13123">
    <property type="entry name" value="MATE_MurJ_like"/>
    <property type="match status" value="1"/>
</dbReference>
<evidence type="ECO:0000256" key="6">
    <source>
        <dbReference type="ARBA" id="ARBA00022989"/>
    </source>
</evidence>
<dbReference type="AlphaFoldDB" id="A0A2U2J4V6"/>
<comment type="similarity">
    <text evidence="9 10 11">Belongs to the MurJ/MviN family.</text>
</comment>
<feature type="transmembrane region" description="Helical" evidence="10">
    <location>
        <begin position="356"/>
        <end position="377"/>
    </location>
</feature>
<dbReference type="GO" id="GO:0005886">
    <property type="term" value="C:plasma membrane"/>
    <property type="evidence" value="ECO:0007669"/>
    <property type="project" value="UniProtKB-SubCell"/>
</dbReference>
<feature type="transmembrane region" description="Helical" evidence="10">
    <location>
        <begin position="486"/>
        <end position="509"/>
    </location>
</feature>
<keyword evidence="4 10" id="KW-0133">Cell shape</keyword>
<feature type="transmembrane region" description="Helical" evidence="10">
    <location>
        <begin position="236"/>
        <end position="260"/>
    </location>
</feature>
<keyword evidence="2 10" id="KW-1003">Cell membrane</keyword>
<evidence type="ECO:0000256" key="8">
    <source>
        <dbReference type="ARBA" id="ARBA00060041"/>
    </source>
</evidence>
<keyword evidence="10 11" id="KW-0813">Transport</keyword>
<dbReference type="RefSeq" id="WP_109271480.1">
    <property type="nucleotide sequence ID" value="NZ_QFFF01000001.1"/>
</dbReference>
<evidence type="ECO:0000313" key="13">
    <source>
        <dbReference type="Proteomes" id="UP000245916"/>
    </source>
</evidence>
<feature type="transmembrane region" description="Helical" evidence="10">
    <location>
        <begin position="89"/>
        <end position="115"/>
    </location>
</feature>
<evidence type="ECO:0000256" key="2">
    <source>
        <dbReference type="ARBA" id="ARBA00022475"/>
    </source>
</evidence>
<dbReference type="PIRSF" id="PIRSF002869">
    <property type="entry name" value="MviN"/>
    <property type="match status" value="1"/>
</dbReference>
<keyword evidence="10" id="KW-0997">Cell inner membrane</keyword>
<dbReference type="GO" id="GO:0009252">
    <property type="term" value="P:peptidoglycan biosynthetic process"/>
    <property type="evidence" value="ECO:0007669"/>
    <property type="project" value="UniProtKB-UniRule"/>
</dbReference>
<evidence type="ECO:0000256" key="7">
    <source>
        <dbReference type="ARBA" id="ARBA00023136"/>
    </source>
</evidence>
<evidence type="ECO:0000313" key="12">
    <source>
        <dbReference type="EMBL" id="PWG03342.1"/>
    </source>
</evidence>
<dbReference type="OrthoDB" id="9816572at2"/>
<feature type="transmembrane region" description="Helical" evidence="10">
    <location>
        <begin position="280"/>
        <end position="299"/>
    </location>
</feature>
<dbReference type="GO" id="GO:0008360">
    <property type="term" value="P:regulation of cell shape"/>
    <property type="evidence" value="ECO:0007669"/>
    <property type="project" value="UniProtKB-UniRule"/>
</dbReference>
<sequence length="524" mass="56547">MSLIKATGTIGGLTMVSRVAGFVRDMMLARILGPGVASDAFLLALQLPNIFRRLFAEGAFSAAFVPMFSRRLHSEDGQASAEEFSSDVLSVFVPLLIIFTALFEIAMPGVIWVMASEYQEIPGKFDLTVALTRITFPYILLISLVSLLTGILNSLSRFAPGASFPILLNLALIVGLLLGDQMRGETGNDALVAYILAFAVAGGGILQLLWLWVWTHRAGVRLRIRRPKLTPEVKELGIIILPAVFGAGVYQVNQFVQLFFVTRLPNGSLSYLNFADRLNQLPLGIIGIALGTAILPMLSRYIGTEDRKGADRIQSNAIELAMLLTLPAAAALAVCAGPFVNAFFLGGRFSALDASITASVVVALVAGLPAYVLIKVLTPAYFARKDTRTPVWAAVAALLVFILFNLVFIERFGIVGLAGATAAGAWLNSLVLYAILVRRDHYRIDPVLGGRLLRQVAATAAMVAALWPLRQWLWPWFSGSIPERTLAIGALIGTGALVYFGVALMIGAIDKEKIAMFKRRKATA</sequence>
<evidence type="ECO:0000256" key="10">
    <source>
        <dbReference type="HAMAP-Rule" id="MF_02078"/>
    </source>
</evidence>
<dbReference type="GO" id="GO:0071555">
    <property type="term" value="P:cell wall organization"/>
    <property type="evidence" value="ECO:0007669"/>
    <property type="project" value="UniProtKB-UniRule"/>
</dbReference>
<gene>
    <name evidence="12" type="primary">mviN</name>
    <name evidence="10" type="synonym">murJ</name>
    <name evidence="12" type="ORF">DF286_11035</name>
</gene>
<comment type="subcellular location">
    <subcellularLocation>
        <location evidence="10">Cell inner membrane</location>
        <topology evidence="10">Multi-pass membrane protein</topology>
    </subcellularLocation>
    <subcellularLocation>
        <location evidence="1">Cell membrane</location>
        <topology evidence="1">Multi-pass membrane protein</topology>
    </subcellularLocation>
</comment>
<protein>
    <recommendedName>
        <fullName evidence="10">Probable lipid II flippase MurJ</fullName>
    </recommendedName>
</protein>
<dbReference type="HAMAP" id="MF_02078">
    <property type="entry name" value="MurJ_MviN"/>
    <property type="match status" value="1"/>
</dbReference>
<dbReference type="NCBIfam" id="TIGR01695">
    <property type="entry name" value="murJ_mviN"/>
    <property type="match status" value="1"/>
</dbReference>
<accession>A0A2U2J4V6</accession>
<feature type="transmembrane region" description="Helical" evidence="10">
    <location>
        <begin position="389"/>
        <end position="408"/>
    </location>
</feature>
<dbReference type="PANTHER" id="PTHR47019">
    <property type="entry name" value="LIPID II FLIPPASE MURJ"/>
    <property type="match status" value="1"/>
</dbReference>
<dbReference type="Proteomes" id="UP000245916">
    <property type="component" value="Unassembled WGS sequence"/>
</dbReference>
<evidence type="ECO:0000256" key="3">
    <source>
        <dbReference type="ARBA" id="ARBA00022692"/>
    </source>
</evidence>
<proteinExistence type="inferred from homology"/>
<dbReference type="InterPro" id="IPR051050">
    <property type="entry name" value="Lipid_II_flippase_MurJ/MviN"/>
</dbReference>
<feature type="transmembrane region" description="Helical" evidence="10">
    <location>
        <begin position="456"/>
        <end position="474"/>
    </location>
</feature>
<dbReference type="EMBL" id="QFFF01000001">
    <property type="protein sequence ID" value="PWG03342.1"/>
    <property type="molecule type" value="Genomic_DNA"/>
</dbReference>
<evidence type="ECO:0000256" key="1">
    <source>
        <dbReference type="ARBA" id="ARBA00004651"/>
    </source>
</evidence>
<keyword evidence="6 10" id="KW-1133">Transmembrane helix</keyword>